<dbReference type="AlphaFoldDB" id="A0A1D8NKF8"/>
<comment type="catalytic activity">
    <reaction evidence="8 9">
        <text>tRNA(Tyr) + L-tyrosine + ATP = L-tyrosyl-tRNA(Tyr) + AMP + diphosphate + H(+)</text>
        <dbReference type="Rhea" id="RHEA:10220"/>
        <dbReference type="Rhea" id="RHEA-COMP:9706"/>
        <dbReference type="Rhea" id="RHEA-COMP:9707"/>
        <dbReference type="ChEBI" id="CHEBI:15378"/>
        <dbReference type="ChEBI" id="CHEBI:30616"/>
        <dbReference type="ChEBI" id="CHEBI:33019"/>
        <dbReference type="ChEBI" id="CHEBI:58315"/>
        <dbReference type="ChEBI" id="CHEBI:78442"/>
        <dbReference type="ChEBI" id="CHEBI:78536"/>
        <dbReference type="ChEBI" id="CHEBI:456215"/>
        <dbReference type="EC" id="6.1.1.1"/>
    </reaction>
</comment>
<dbReference type="Proteomes" id="UP000182444">
    <property type="component" value="Chromosome 1E"/>
</dbReference>
<accession>A0A1D8NKF8</accession>
<dbReference type="Gene3D" id="3.40.50.620">
    <property type="entry name" value="HUPs"/>
    <property type="match status" value="1"/>
</dbReference>
<dbReference type="PANTHER" id="PTHR11766:SF0">
    <property type="entry name" value="TYROSINE--TRNA LIGASE, MITOCHONDRIAL"/>
    <property type="match status" value="1"/>
</dbReference>
<dbReference type="GO" id="GO:0005524">
    <property type="term" value="F:ATP binding"/>
    <property type="evidence" value="ECO:0007669"/>
    <property type="project" value="UniProtKB-KW"/>
</dbReference>
<dbReference type="InterPro" id="IPR024088">
    <property type="entry name" value="Tyr-tRNA-ligase_bac-type"/>
</dbReference>
<dbReference type="GO" id="GO:0005739">
    <property type="term" value="C:mitochondrion"/>
    <property type="evidence" value="ECO:0007669"/>
    <property type="project" value="TreeGrafter"/>
</dbReference>
<keyword evidence="5 9" id="KW-0648">Protein biosynthesis</keyword>
<dbReference type="NCBIfam" id="TIGR00234">
    <property type="entry name" value="tyrS"/>
    <property type="match status" value="1"/>
</dbReference>
<name>A0A1D8NKF8_YARLL</name>
<dbReference type="FunFam" id="1.10.240.10:FF:000001">
    <property type="entry name" value="Tyrosine--tRNA ligase"/>
    <property type="match status" value="1"/>
</dbReference>
<dbReference type="InterPro" id="IPR014729">
    <property type="entry name" value="Rossmann-like_a/b/a_fold"/>
</dbReference>
<protein>
    <recommendedName>
        <fullName evidence="1 9">Tyrosine--tRNA ligase</fullName>
        <ecNumber evidence="1 9">6.1.1.1</ecNumber>
    </recommendedName>
    <alternativeName>
        <fullName evidence="7 9">Tyrosyl-tRNA synthetase</fullName>
    </alternativeName>
</protein>
<dbReference type="PANTHER" id="PTHR11766">
    <property type="entry name" value="TYROSYL-TRNA SYNTHETASE"/>
    <property type="match status" value="1"/>
</dbReference>
<dbReference type="PROSITE" id="PS00178">
    <property type="entry name" value="AA_TRNA_LIGASE_I"/>
    <property type="match status" value="1"/>
</dbReference>
<dbReference type="GeneID" id="2911857"/>
<dbReference type="GO" id="GO:0005829">
    <property type="term" value="C:cytosol"/>
    <property type="evidence" value="ECO:0007669"/>
    <property type="project" value="TreeGrafter"/>
</dbReference>
<keyword evidence="4 9" id="KW-0067">ATP-binding</keyword>
<keyword evidence="2 9" id="KW-0436">Ligase</keyword>
<dbReference type="eggNOG" id="KOG2623">
    <property type="taxonomic scope" value="Eukaryota"/>
</dbReference>
<sequence length="527" mass="58614">MLRLRLVRNFTSKAGRISSTGTANVFRNEPKPANLQKSARDEAGFSSSDSAPSLLQYLKDRNLVANVTEDSLEQQLQQKFTSFYLGIDPSGPSMHLGHMVPVMIMLHLFLRGHYAFALVGGATGAVGDPTGKTEERKTVVKDTLQYNLDALATSLERTFLHAVAAAKKEGVYYGDQIKLQYAIVNNHDWWKNVGFLEFLASYGRLIRVNQMMARDSVKDRLNSATGIGYNEFSYQILQAFDFWHLFETQGCSLQLGGGDQWGNITAGVDLTKRAAAVNNLKETPYGITTQLMLSKSGKKLGKSENNATIWLNPEMTRPFELYQYLLKTADEDVEQYLKMFTFVSLEDIATIMRQHAENESLRYAQRVLADKFTALIHGDTVVGRCQVITRIMFAKSSLELNQQPKPAALTNSESLKQVLAEEGLLKPLDKSTDYTTLVSTHFNMSKSAAKKLISNKGVSVGLEGAQKVEIGPILEKHKDMGDFLIVRVGKLVQPFYLGSDPVETIPSAVGISDSYEVHTEDIDVTRK</sequence>
<evidence type="ECO:0000256" key="6">
    <source>
        <dbReference type="ARBA" id="ARBA00023146"/>
    </source>
</evidence>
<feature type="region of interest" description="Disordered" evidence="10">
    <location>
        <begin position="21"/>
        <end position="47"/>
    </location>
</feature>
<evidence type="ECO:0000313" key="12">
    <source>
        <dbReference type="EMBL" id="RDW25733.1"/>
    </source>
</evidence>
<evidence type="ECO:0000256" key="5">
    <source>
        <dbReference type="ARBA" id="ARBA00022917"/>
    </source>
</evidence>
<dbReference type="EMBL" id="KZ858995">
    <property type="protein sequence ID" value="RDW25733.1"/>
    <property type="molecule type" value="Genomic_DNA"/>
</dbReference>
<gene>
    <name evidence="12" type="ORF">B0I71DRAFT_132097</name>
    <name evidence="11" type="ORF">YALI1_E34408g</name>
</gene>
<evidence type="ECO:0000256" key="7">
    <source>
        <dbReference type="ARBA" id="ARBA00033323"/>
    </source>
</evidence>
<evidence type="ECO:0000256" key="2">
    <source>
        <dbReference type="ARBA" id="ARBA00022598"/>
    </source>
</evidence>
<dbReference type="VEuPathDB" id="FungiDB:YALI0_E29139g"/>
<evidence type="ECO:0000256" key="4">
    <source>
        <dbReference type="ARBA" id="ARBA00022840"/>
    </source>
</evidence>
<dbReference type="EMBL" id="CP017557">
    <property type="protein sequence ID" value="AOW06119.1"/>
    <property type="molecule type" value="Genomic_DNA"/>
</dbReference>
<dbReference type="InterPro" id="IPR002307">
    <property type="entry name" value="Tyr-tRNA-ligase"/>
</dbReference>
<dbReference type="RefSeq" id="XP_504538.1">
    <property type="nucleotide sequence ID" value="XM_504538.1"/>
</dbReference>
<dbReference type="OrthoDB" id="337870at2759"/>
<dbReference type="Gene3D" id="1.10.240.10">
    <property type="entry name" value="Tyrosyl-Transfer RNA Synthetase"/>
    <property type="match status" value="1"/>
</dbReference>
<dbReference type="Proteomes" id="UP000256601">
    <property type="component" value="Unassembled WGS sequence"/>
</dbReference>
<evidence type="ECO:0000256" key="1">
    <source>
        <dbReference type="ARBA" id="ARBA00013160"/>
    </source>
</evidence>
<evidence type="ECO:0000313" key="11">
    <source>
        <dbReference type="EMBL" id="AOW06119.1"/>
    </source>
</evidence>
<evidence type="ECO:0000256" key="8">
    <source>
        <dbReference type="ARBA" id="ARBA00048248"/>
    </source>
</evidence>
<dbReference type="SUPFAM" id="SSF52374">
    <property type="entry name" value="Nucleotidylyl transferase"/>
    <property type="match status" value="1"/>
</dbReference>
<dbReference type="InterPro" id="IPR001412">
    <property type="entry name" value="aa-tRNA-synth_I_CS"/>
</dbReference>
<proteinExistence type="inferred from homology"/>
<dbReference type="GO" id="GO:0006437">
    <property type="term" value="P:tyrosyl-tRNA aminoacylation"/>
    <property type="evidence" value="ECO:0007669"/>
    <property type="project" value="InterPro"/>
</dbReference>
<reference evidence="12 14" key="2">
    <citation type="submission" date="2018-07" db="EMBL/GenBank/DDBJ databases">
        <title>Draft Genome Assemblies for Five Robust Yarrowia lipolytica Strains Exhibiting High Lipid Production and Pentose Sugar Utilization and Sugar Alcohol Secretion from Undetoxified Lignocellulosic Biomass Hydrolysates.</title>
        <authorList>
            <consortium name="DOE Joint Genome Institute"/>
            <person name="Walker C."/>
            <person name="Ryu S."/>
            <person name="Na H."/>
            <person name="Zane M."/>
            <person name="LaButti K."/>
            <person name="Lipzen A."/>
            <person name="Haridas S."/>
            <person name="Barry K."/>
            <person name="Grigoriev I.V."/>
            <person name="Quarterman J."/>
            <person name="Slininger P."/>
            <person name="Dien B."/>
            <person name="Trinh C.T."/>
        </authorList>
    </citation>
    <scope>NUCLEOTIDE SEQUENCE [LARGE SCALE GENOMIC DNA]</scope>
    <source>
        <strain evidence="12 14">YB392</strain>
    </source>
</reference>
<dbReference type="OMA" id="YMMAKDS"/>
<evidence type="ECO:0000256" key="10">
    <source>
        <dbReference type="SAM" id="MobiDB-lite"/>
    </source>
</evidence>
<keyword evidence="3 9" id="KW-0547">Nucleotide-binding</keyword>
<evidence type="ECO:0000313" key="13">
    <source>
        <dbReference type="Proteomes" id="UP000182444"/>
    </source>
</evidence>
<dbReference type="InterPro" id="IPR002305">
    <property type="entry name" value="aa-tRNA-synth_Ic"/>
</dbReference>
<dbReference type="EC" id="6.1.1.1" evidence="1 9"/>
<dbReference type="PRINTS" id="PR01040">
    <property type="entry name" value="TRNASYNTHTYR"/>
</dbReference>
<reference evidence="11 13" key="1">
    <citation type="journal article" date="2016" name="PLoS ONE">
        <title>Sequence Assembly of Yarrowia lipolytica Strain W29/CLIB89 Shows Transposable Element Diversity.</title>
        <authorList>
            <person name="Magnan C."/>
            <person name="Yu J."/>
            <person name="Chang I."/>
            <person name="Jahn E."/>
            <person name="Kanomata Y."/>
            <person name="Wu J."/>
            <person name="Zeller M."/>
            <person name="Oakes M."/>
            <person name="Baldi P."/>
            <person name="Sandmeyer S."/>
        </authorList>
    </citation>
    <scope>NUCLEOTIDE SEQUENCE [LARGE SCALE GENOMIC DNA]</scope>
    <source>
        <strain evidence="11">CLIB89</strain>
        <strain evidence="13">CLIB89(W29)</strain>
    </source>
</reference>
<dbReference type="KEGG" id="yli:2911857"/>
<evidence type="ECO:0000256" key="9">
    <source>
        <dbReference type="RuleBase" id="RU361234"/>
    </source>
</evidence>
<dbReference type="VEuPathDB" id="FungiDB:YALI1_E34408g"/>
<comment type="similarity">
    <text evidence="9">Belongs to the class-I aminoacyl-tRNA synthetase family.</text>
</comment>
<organism evidence="11 13">
    <name type="scientific">Yarrowia lipolytica</name>
    <name type="common">Candida lipolytica</name>
    <dbReference type="NCBI Taxonomy" id="4952"/>
    <lineage>
        <taxon>Eukaryota</taxon>
        <taxon>Fungi</taxon>
        <taxon>Dikarya</taxon>
        <taxon>Ascomycota</taxon>
        <taxon>Saccharomycotina</taxon>
        <taxon>Dipodascomycetes</taxon>
        <taxon>Dipodascales</taxon>
        <taxon>Dipodascales incertae sedis</taxon>
        <taxon>Yarrowia</taxon>
    </lineage>
</organism>
<dbReference type="GO" id="GO:0004831">
    <property type="term" value="F:tyrosine-tRNA ligase activity"/>
    <property type="evidence" value="ECO:0007669"/>
    <property type="project" value="UniProtKB-EC"/>
</dbReference>
<dbReference type="CDD" id="cd00805">
    <property type="entry name" value="TyrRS_core"/>
    <property type="match status" value="1"/>
</dbReference>
<keyword evidence="6 9" id="KW-0030">Aminoacyl-tRNA synthetase</keyword>
<evidence type="ECO:0000313" key="14">
    <source>
        <dbReference type="Proteomes" id="UP000256601"/>
    </source>
</evidence>
<dbReference type="Pfam" id="PF00579">
    <property type="entry name" value="tRNA-synt_1b"/>
    <property type="match status" value="1"/>
</dbReference>
<evidence type="ECO:0000256" key="3">
    <source>
        <dbReference type="ARBA" id="ARBA00022741"/>
    </source>
</evidence>